<dbReference type="Proteomes" id="UP000015102">
    <property type="component" value="Unassembled WGS sequence"/>
</dbReference>
<dbReference type="EnsemblMetazoa" id="MESCA008673-RA">
    <property type="protein sequence ID" value="MESCA008673-PA"/>
    <property type="gene ID" value="MESCA008673"/>
</dbReference>
<organism evidence="1 2">
    <name type="scientific">Megaselia scalaris</name>
    <name type="common">Humpbacked fly</name>
    <name type="synonym">Phora scalaris</name>
    <dbReference type="NCBI Taxonomy" id="36166"/>
    <lineage>
        <taxon>Eukaryota</taxon>
        <taxon>Metazoa</taxon>
        <taxon>Ecdysozoa</taxon>
        <taxon>Arthropoda</taxon>
        <taxon>Hexapoda</taxon>
        <taxon>Insecta</taxon>
        <taxon>Pterygota</taxon>
        <taxon>Neoptera</taxon>
        <taxon>Endopterygota</taxon>
        <taxon>Diptera</taxon>
        <taxon>Brachycera</taxon>
        <taxon>Muscomorpha</taxon>
        <taxon>Platypezoidea</taxon>
        <taxon>Phoridae</taxon>
        <taxon>Megaseliini</taxon>
        <taxon>Megaselia</taxon>
    </lineage>
</organism>
<keyword evidence="2" id="KW-1185">Reference proteome</keyword>
<dbReference type="AlphaFoldDB" id="T1GXW2"/>
<dbReference type="HOGENOM" id="CLU_2963403_0_0_1"/>
<protein>
    <submittedName>
        <fullName evidence="1">Uncharacterized protein</fullName>
    </submittedName>
</protein>
<reference evidence="1" key="2">
    <citation type="submission" date="2015-06" db="UniProtKB">
        <authorList>
            <consortium name="EnsemblMetazoa"/>
        </authorList>
    </citation>
    <scope>IDENTIFICATION</scope>
</reference>
<dbReference type="EMBL" id="CAQQ02382772">
    <property type="status" value="NOT_ANNOTATED_CDS"/>
    <property type="molecule type" value="Genomic_DNA"/>
</dbReference>
<name>T1GXW2_MEGSC</name>
<sequence>MGIDRYSWVFISVLSRTKYVCSVVSECLTIYSPYRVNSVKEVCSAPFVRSAATRNLVCH</sequence>
<evidence type="ECO:0000313" key="2">
    <source>
        <dbReference type="Proteomes" id="UP000015102"/>
    </source>
</evidence>
<dbReference type="EMBL" id="CAQQ02382773">
    <property type="status" value="NOT_ANNOTATED_CDS"/>
    <property type="molecule type" value="Genomic_DNA"/>
</dbReference>
<reference evidence="2" key="1">
    <citation type="submission" date="2013-02" db="EMBL/GenBank/DDBJ databases">
        <authorList>
            <person name="Hughes D."/>
        </authorList>
    </citation>
    <scope>NUCLEOTIDE SEQUENCE</scope>
    <source>
        <strain>Durham</strain>
        <strain evidence="2">NC isolate 2 -- Noor lab</strain>
    </source>
</reference>
<evidence type="ECO:0000313" key="1">
    <source>
        <dbReference type="EnsemblMetazoa" id="MESCA008673-PA"/>
    </source>
</evidence>
<proteinExistence type="predicted"/>
<accession>T1GXW2</accession>